<evidence type="ECO:0008006" key="5">
    <source>
        <dbReference type="Google" id="ProtNLM"/>
    </source>
</evidence>
<name>A0ABT5E0S4_9BACT</name>
<reference evidence="3 4" key="1">
    <citation type="submission" date="2022-11" db="EMBL/GenBank/DDBJ databases">
        <title>Minimal conservation of predation-associated metabolite biosynthetic gene clusters underscores biosynthetic potential of Myxococcota including descriptions for ten novel species: Archangium lansinium sp. nov., Myxococcus landrumus sp. nov., Nannocystis bai.</title>
        <authorList>
            <person name="Ahearne A."/>
            <person name="Stevens C."/>
            <person name="Dowd S."/>
        </authorList>
    </citation>
    <scope>NUCLEOTIDE SEQUENCE [LARGE SCALE GENOMIC DNA]</scope>
    <source>
        <strain evidence="3 4">BB15-2</strain>
    </source>
</reference>
<feature type="chain" id="PRO_5046193068" description="Right handed beta helix domain-containing protein" evidence="2">
    <location>
        <begin position="18"/>
        <end position="554"/>
    </location>
</feature>
<feature type="signal peptide" evidence="2">
    <location>
        <begin position="1"/>
        <end position="17"/>
    </location>
</feature>
<proteinExistence type="predicted"/>
<dbReference type="EMBL" id="JAQNDL010000002">
    <property type="protein sequence ID" value="MDC0719485.1"/>
    <property type="molecule type" value="Genomic_DNA"/>
</dbReference>
<evidence type="ECO:0000313" key="4">
    <source>
        <dbReference type="Proteomes" id="UP001221686"/>
    </source>
</evidence>
<sequence length="554" mass="57649">MRTLSMMLGAGALIGFAGGCFITNTAHCGYHENGAENPCPVGFVCSACASANNGCVPVSEADAIEPSCREGGGTTGPTTESSTADPTVGPTSMPTTTETSTTDDTTIGVTTMGPTSTTDSTTTQTTETSTTEAPSTTIETMCDPGNLNDPNCGEQYCVAQNQCGWCTSLPEDKTCNDVNTATPACDEASGLCVECTEQEAQLCTGATPTCDPETHECVPCTEHSQCGSTACDIFEGSCFPEQSVFFVKGGKVDCQAKTGLTADSPFCKLTDVPLDAAKTTVRLLASNDAPGGLSVPAGKVVAIVKHNAGIPEINGANILGPSLQVSGAGARLYISGVKLRFAQGALVKCTGARLYAHDSWWDGNNLNAARGIEGSSCDVSIHRSRIVRCGAAMQLTAGSLWMENSFVMENGANTAAHTAFNFVNAVQGTITYSTIARNRVIGGLSAFKCGGNPSTITVRNSAVIGVNPITDCGAALSFVNGRVEETADETAANIVMNQWFNPGLEDVYTPRKSDNMDPLEDMAVWQEGDPRRDFSNEAVIPTEDPSFAGARQPL</sequence>
<dbReference type="PROSITE" id="PS51257">
    <property type="entry name" value="PROKAR_LIPOPROTEIN"/>
    <property type="match status" value="1"/>
</dbReference>
<accession>A0ABT5E0S4</accession>
<comment type="caution">
    <text evidence="3">The sequence shown here is derived from an EMBL/GenBank/DDBJ whole genome shotgun (WGS) entry which is preliminary data.</text>
</comment>
<organism evidence="3 4">
    <name type="scientific">Nannocystis bainbridge</name>
    <dbReference type="NCBI Taxonomy" id="2995303"/>
    <lineage>
        <taxon>Bacteria</taxon>
        <taxon>Pseudomonadati</taxon>
        <taxon>Myxococcota</taxon>
        <taxon>Polyangia</taxon>
        <taxon>Nannocystales</taxon>
        <taxon>Nannocystaceae</taxon>
        <taxon>Nannocystis</taxon>
    </lineage>
</organism>
<keyword evidence="4" id="KW-1185">Reference proteome</keyword>
<dbReference type="SUPFAM" id="SSF51126">
    <property type="entry name" value="Pectin lyase-like"/>
    <property type="match status" value="1"/>
</dbReference>
<feature type="region of interest" description="Disordered" evidence="1">
    <location>
        <begin position="66"/>
        <end position="138"/>
    </location>
</feature>
<evidence type="ECO:0000313" key="3">
    <source>
        <dbReference type="EMBL" id="MDC0719485.1"/>
    </source>
</evidence>
<feature type="region of interest" description="Disordered" evidence="1">
    <location>
        <begin position="528"/>
        <end position="554"/>
    </location>
</feature>
<gene>
    <name evidence="3" type="ORF">POL25_21445</name>
</gene>
<evidence type="ECO:0000256" key="1">
    <source>
        <dbReference type="SAM" id="MobiDB-lite"/>
    </source>
</evidence>
<dbReference type="Proteomes" id="UP001221686">
    <property type="component" value="Unassembled WGS sequence"/>
</dbReference>
<keyword evidence="2" id="KW-0732">Signal</keyword>
<feature type="compositionally biased region" description="Low complexity" evidence="1">
    <location>
        <begin position="87"/>
        <end position="138"/>
    </location>
</feature>
<dbReference type="RefSeq" id="WP_272087996.1">
    <property type="nucleotide sequence ID" value="NZ_JAQNDL010000002.1"/>
</dbReference>
<protein>
    <recommendedName>
        <fullName evidence="5">Right handed beta helix domain-containing protein</fullName>
    </recommendedName>
</protein>
<dbReference type="InterPro" id="IPR011050">
    <property type="entry name" value="Pectin_lyase_fold/virulence"/>
</dbReference>
<evidence type="ECO:0000256" key="2">
    <source>
        <dbReference type="SAM" id="SignalP"/>
    </source>
</evidence>